<keyword evidence="3 5" id="KW-1133">Transmembrane helix</keyword>
<keyword evidence="2 5" id="KW-0812">Transmembrane</keyword>
<feature type="transmembrane region" description="Helical" evidence="5">
    <location>
        <begin position="345"/>
        <end position="368"/>
    </location>
</feature>
<dbReference type="Pfam" id="PF07690">
    <property type="entry name" value="MFS_1"/>
    <property type="match status" value="1"/>
</dbReference>
<protein>
    <submittedName>
        <fullName evidence="7">MFS transporter</fullName>
    </submittedName>
</protein>
<feature type="transmembrane region" description="Helical" evidence="5">
    <location>
        <begin position="146"/>
        <end position="167"/>
    </location>
</feature>
<dbReference type="Gene3D" id="1.20.1720.10">
    <property type="entry name" value="Multidrug resistance protein D"/>
    <property type="match status" value="1"/>
</dbReference>
<evidence type="ECO:0000256" key="1">
    <source>
        <dbReference type="ARBA" id="ARBA00004651"/>
    </source>
</evidence>
<evidence type="ECO:0000313" key="8">
    <source>
        <dbReference type="Proteomes" id="UP000500953"/>
    </source>
</evidence>
<evidence type="ECO:0000256" key="2">
    <source>
        <dbReference type="ARBA" id="ARBA00022692"/>
    </source>
</evidence>
<comment type="subcellular location">
    <subcellularLocation>
        <location evidence="1">Cell membrane</location>
        <topology evidence="1">Multi-pass membrane protein</topology>
    </subcellularLocation>
</comment>
<feature type="transmembrane region" description="Helical" evidence="5">
    <location>
        <begin position="237"/>
        <end position="257"/>
    </location>
</feature>
<dbReference type="PANTHER" id="PTHR42718:SF39">
    <property type="entry name" value="ACTINORHODIN TRANSPORTER-RELATED"/>
    <property type="match status" value="1"/>
</dbReference>
<name>A0A6G9Z0T0_9NOCA</name>
<gene>
    <name evidence="7" type="ORF">F6W96_12380</name>
</gene>
<dbReference type="CDD" id="cd17321">
    <property type="entry name" value="MFS_MMR_MDR_like"/>
    <property type="match status" value="1"/>
</dbReference>
<dbReference type="SUPFAM" id="SSF103473">
    <property type="entry name" value="MFS general substrate transporter"/>
    <property type="match status" value="1"/>
</dbReference>
<dbReference type="GO" id="GO:0005886">
    <property type="term" value="C:plasma membrane"/>
    <property type="evidence" value="ECO:0007669"/>
    <property type="project" value="UniProtKB-SubCell"/>
</dbReference>
<proteinExistence type="predicted"/>
<feature type="transmembrane region" description="Helical" evidence="5">
    <location>
        <begin position="110"/>
        <end position="134"/>
    </location>
</feature>
<feature type="transmembrane region" description="Helical" evidence="5">
    <location>
        <begin position="21"/>
        <end position="41"/>
    </location>
</feature>
<feature type="transmembrane region" description="Helical" evidence="5">
    <location>
        <begin position="53"/>
        <end position="73"/>
    </location>
</feature>
<reference evidence="7 8" key="1">
    <citation type="journal article" date="2019" name="ACS Chem. Biol.">
        <title>Identification and Mobilization of a Cryptic Antibiotic Biosynthesis Gene Locus from a Human-Pathogenic Nocardia Isolate.</title>
        <authorList>
            <person name="Herisse M."/>
            <person name="Ishida K."/>
            <person name="Porter J.L."/>
            <person name="Howden B."/>
            <person name="Hertweck C."/>
            <person name="Stinear T.P."/>
            <person name="Pidot S.J."/>
        </authorList>
    </citation>
    <scope>NUCLEOTIDE SEQUENCE [LARGE SCALE GENOMIC DNA]</scope>
    <source>
        <strain evidence="7 8">AUSMDU00012715</strain>
    </source>
</reference>
<evidence type="ECO:0000313" key="7">
    <source>
        <dbReference type="EMBL" id="QIS18977.1"/>
    </source>
</evidence>
<dbReference type="PROSITE" id="PS50850">
    <property type="entry name" value="MFS"/>
    <property type="match status" value="1"/>
</dbReference>
<organism evidence="7 8">
    <name type="scientific">Nocardia terpenica</name>
    <dbReference type="NCBI Taxonomy" id="455432"/>
    <lineage>
        <taxon>Bacteria</taxon>
        <taxon>Bacillati</taxon>
        <taxon>Actinomycetota</taxon>
        <taxon>Actinomycetes</taxon>
        <taxon>Mycobacteriales</taxon>
        <taxon>Nocardiaceae</taxon>
        <taxon>Nocardia</taxon>
    </lineage>
</organism>
<dbReference type="InterPro" id="IPR036259">
    <property type="entry name" value="MFS_trans_sf"/>
</dbReference>
<feature type="transmembrane region" description="Helical" evidence="5">
    <location>
        <begin position="85"/>
        <end position="104"/>
    </location>
</feature>
<feature type="transmembrane region" description="Helical" evidence="5">
    <location>
        <begin position="278"/>
        <end position="306"/>
    </location>
</feature>
<feature type="transmembrane region" description="Helical" evidence="5">
    <location>
        <begin position="206"/>
        <end position="225"/>
    </location>
</feature>
<dbReference type="AlphaFoldDB" id="A0A6G9Z0T0"/>
<dbReference type="InterPro" id="IPR011701">
    <property type="entry name" value="MFS"/>
</dbReference>
<keyword evidence="4 5" id="KW-0472">Membrane</keyword>
<dbReference type="RefSeq" id="WP_167486289.1">
    <property type="nucleotide sequence ID" value="NZ_CP046173.1"/>
</dbReference>
<evidence type="ECO:0000259" key="6">
    <source>
        <dbReference type="PROSITE" id="PS50850"/>
    </source>
</evidence>
<dbReference type="EMBL" id="CP046173">
    <property type="protein sequence ID" value="QIS18977.1"/>
    <property type="molecule type" value="Genomic_DNA"/>
</dbReference>
<feature type="transmembrane region" description="Helical" evidence="5">
    <location>
        <begin position="453"/>
        <end position="475"/>
    </location>
</feature>
<feature type="transmembrane region" description="Helical" evidence="5">
    <location>
        <begin position="173"/>
        <end position="194"/>
    </location>
</feature>
<evidence type="ECO:0000256" key="5">
    <source>
        <dbReference type="SAM" id="Phobius"/>
    </source>
</evidence>
<feature type="transmembrane region" description="Helical" evidence="5">
    <location>
        <begin position="374"/>
        <end position="399"/>
    </location>
</feature>
<feature type="transmembrane region" description="Helical" evidence="5">
    <location>
        <begin position="411"/>
        <end position="433"/>
    </location>
</feature>
<dbReference type="Gene3D" id="1.20.1250.20">
    <property type="entry name" value="MFS general substrate transporter like domains"/>
    <property type="match status" value="1"/>
</dbReference>
<sequence length="488" mass="50131">MDLATAPATTPRTEQDWGLTLVLLAGTFIAVLDFFIVNVAIPSIQRDLGAPDAAIQFMVAGYALPYSAGLISGGRLGDILGRRRMYLWGLALFTLASVGCGLAPNPGVLVALRVVQGAAAALLTPQVLGIFGAVYGGEAKARAINAYGVTVGVAAVFGQLIGGLLIQANLFGLGWRTCFLINVPVGAVALVLTLRRVPETRAPRRPGLDPVGMALISLALVAVVLPMIEGREQGWPLWGWVCLAAAVPLFAAFGIYEERLRRGGGSPLLDLRLFRERAFSAGLTALIVFYGGMASYFLVLALYLQFGRGLDALGAGLVFIAVGTGYLGASLAARHIAARLGRQAIAVGGLLRILGLAVLIATVARIGVSGSALWLVPGLIIDGAGLGLAVAPLTSTVLARMTPQHAGAASGVLATGLQVGNALGVAVIGVVFYGLLPPGAETVAGHNPGYGHAFGWSLVYLTGVAITLIALVQVLPRGVERGSAVGGR</sequence>
<dbReference type="Proteomes" id="UP000500953">
    <property type="component" value="Chromosome"/>
</dbReference>
<evidence type="ECO:0000256" key="3">
    <source>
        <dbReference type="ARBA" id="ARBA00022989"/>
    </source>
</evidence>
<feature type="domain" description="Major facilitator superfamily (MFS) profile" evidence="6">
    <location>
        <begin position="19"/>
        <end position="482"/>
    </location>
</feature>
<dbReference type="InterPro" id="IPR020846">
    <property type="entry name" value="MFS_dom"/>
</dbReference>
<dbReference type="GO" id="GO:0022857">
    <property type="term" value="F:transmembrane transporter activity"/>
    <property type="evidence" value="ECO:0007669"/>
    <property type="project" value="InterPro"/>
</dbReference>
<feature type="transmembrane region" description="Helical" evidence="5">
    <location>
        <begin position="312"/>
        <end position="333"/>
    </location>
</feature>
<accession>A0A6G9Z0T0</accession>
<dbReference type="PANTHER" id="PTHR42718">
    <property type="entry name" value="MAJOR FACILITATOR SUPERFAMILY MULTIDRUG TRANSPORTER MFSC"/>
    <property type="match status" value="1"/>
</dbReference>
<evidence type="ECO:0000256" key="4">
    <source>
        <dbReference type="ARBA" id="ARBA00023136"/>
    </source>
</evidence>